<keyword evidence="3" id="KW-1003">Cell membrane</keyword>
<gene>
    <name evidence="8" type="ORF">LKD32_01915</name>
</gene>
<dbReference type="AlphaFoldDB" id="A0AAE3DK75"/>
<dbReference type="InterPro" id="IPR017871">
    <property type="entry name" value="ABC_transporter-like_CS"/>
</dbReference>
<keyword evidence="2" id="KW-0813">Transport</keyword>
<keyword evidence="4" id="KW-0547">Nucleotide-binding</keyword>
<keyword evidence="5 8" id="KW-0067">ATP-binding</keyword>
<dbReference type="PROSITE" id="PS50893">
    <property type="entry name" value="ABC_TRANSPORTER_2"/>
    <property type="match status" value="1"/>
</dbReference>
<comment type="caution">
    <text evidence="8">The sequence shown here is derived from an EMBL/GenBank/DDBJ whole genome shotgun (WGS) entry which is preliminary data.</text>
</comment>
<organism evidence="8 9">
    <name type="scientific">Brotaphodocola catenula</name>
    <dbReference type="NCBI Taxonomy" id="2885361"/>
    <lineage>
        <taxon>Bacteria</taxon>
        <taxon>Bacillati</taxon>
        <taxon>Bacillota</taxon>
        <taxon>Clostridia</taxon>
        <taxon>Lachnospirales</taxon>
        <taxon>Lachnospiraceae</taxon>
        <taxon>Brotaphodocola</taxon>
    </lineage>
</organism>
<name>A0AAE3DK75_9FIRM</name>
<evidence type="ECO:0000313" key="9">
    <source>
        <dbReference type="Proteomes" id="UP001198962"/>
    </source>
</evidence>
<dbReference type="GO" id="GO:0016887">
    <property type="term" value="F:ATP hydrolysis activity"/>
    <property type="evidence" value="ECO:0007669"/>
    <property type="project" value="InterPro"/>
</dbReference>
<dbReference type="GO" id="GO:0005524">
    <property type="term" value="F:ATP binding"/>
    <property type="evidence" value="ECO:0007669"/>
    <property type="project" value="UniProtKB-KW"/>
</dbReference>
<evidence type="ECO:0000256" key="3">
    <source>
        <dbReference type="ARBA" id="ARBA00022475"/>
    </source>
</evidence>
<dbReference type="EMBL" id="JAJEPU010000003">
    <property type="protein sequence ID" value="MCC2163651.1"/>
    <property type="molecule type" value="Genomic_DNA"/>
</dbReference>
<dbReference type="InterPro" id="IPR003593">
    <property type="entry name" value="AAA+_ATPase"/>
</dbReference>
<keyword evidence="6" id="KW-0472">Membrane</keyword>
<protein>
    <submittedName>
        <fullName evidence="8">ATP-binding cassette domain-containing protein</fullName>
    </submittedName>
</protein>
<keyword evidence="9" id="KW-1185">Reference proteome</keyword>
<evidence type="ECO:0000256" key="1">
    <source>
        <dbReference type="ARBA" id="ARBA00004202"/>
    </source>
</evidence>
<dbReference type="PROSITE" id="PS00211">
    <property type="entry name" value="ABC_TRANSPORTER_1"/>
    <property type="match status" value="1"/>
</dbReference>
<dbReference type="GO" id="GO:0005886">
    <property type="term" value="C:plasma membrane"/>
    <property type="evidence" value="ECO:0007669"/>
    <property type="project" value="UniProtKB-SubCell"/>
</dbReference>
<evidence type="ECO:0000256" key="6">
    <source>
        <dbReference type="ARBA" id="ARBA00023136"/>
    </source>
</evidence>
<dbReference type="Pfam" id="PF00005">
    <property type="entry name" value="ABC_tran"/>
    <property type="match status" value="1"/>
</dbReference>
<comment type="subcellular location">
    <subcellularLocation>
        <location evidence="1">Cell membrane</location>
        <topology evidence="1">Peripheral membrane protein</topology>
    </subcellularLocation>
</comment>
<dbReference type="PANTHER" id="PTHR42788:SF7">
    <property type="entry name" value="NITRATE ABC TRANSPORTER ATP-BINDING PROTEIN"/>
    <property type="match status" value="1"/>
</dbReference>
<proteinExistence type="predicted"/>
<dbReference type="InterPro" id="IPR027417">
    <property type="entry name" value="P-loop_NTPase"/>
</dbReference>
<dbReference type="InterPro" id="IPR003439">
    <property type="entry name" value="ABC_transporter-like_ATP-bd"/>
</dbReference>
<accession>A0AAE3DK75</accession>
<evidence type="ECO:0000256" key="5">
    <source>
        <dbReference type="ARBA" id="ARBA00022840"/>
    </source>
</evidence>
<evidence type="ECO:0000256" key="4">
    <source>
        <dbReference type="ARBA" id="ARBA00022741"/>
    </source>
</evidence>
<dbReference type="Gene3D" id="3.40.50.300">
    <property type="entry name" value="P-loop containing nucleotide triphosphate hydrolases"/>
    <property type="match status" value="1"/>
</dbReference>
<dbReference type="Proteomes" id="UP001198962">
    <property type="component" value="Unassembled WGS sequence"/>
</dbReference>
<dbReference type="SMART" id="SM00382">
    <property type="entry name" value="AAA"/>
    <property type="match status" value="1"/>
</dbReference>
<dbReference type="InterPro" id="IPR050166">
    <property type="entry name" value="ABC_transporter_ATP-bind"/>
</dbReference>
<feature type="domain" description="ABC transporter" evidence="7">
    <location>
        <begin position="2"/>
        <end position="249"/>
    </location>
</feature>
<evidence type="ECO:0000313" key="8">
    <source>
        <dbReference type="EMBL" id="MCC2163651.1"/>
    </source>
</evidence>
<reference evidence="8" key="1">
    <citation type="submission" date="2021-10" db="EMBL/GenBank/DDBJ databases">
        <title>Anaerobic single-cell dispensing facilitates the cultivation of human gut bacteria.</title>
        <authorList>
            <person name="Afrizal A."/>
        </authorList>
    </citation>
    <scope>NUCLEOTIDE SEQUENCE</scope>
    <source>
        <strain evidence="8">CLA-AA-H274</strain>
    </source>
</reference>
<evidence type="ECO:0000259" key="7">
    <source>
        <dbReference type="PROSITE" id="PS50893"/>
    </source>
</evidence>
<dbReference type="SUPFAM" id="SSF52540">
    <property type="entry name" value="P-loop containing nucleoside triphosphate hydrolases"/>
    <property type="match status" value="1"/>
</dbReference>
<dbReference type="RefSeq" id="WP_308450502.1">
    <property type="nucleotide sequence ID" value="NZ_JAJEPU010000003.1"/>
</dbReference>
<sequence>MLEIQSACKKFSKGTPNEHTALAQLNLTLAQGDFVTVLGSNGAGKSTMFNAVCGNFLLDSGKILLDGKDITFEPEYRRALSIGRLFQDPMKGTAPSLTIEENLALAYSKQKKRSLAFALTRKDRDYFKTELEKFSMDLENRMKTKVGLLSGGQRQVVTLLMSTLVPPKLLLLDEHTAALDPATAEKVMEITNRIVKENKITTMMITHNMKQALETGNRTIMLDSGAVMFDIDARQREQLSVERLVEMYSEKKKEEFATDRVLLSV</sequence>
<dbReference type="PANTHER" id="PTHR42788">
    <property type="entry name" value="TAURINE IMPORT ATP-BINDING PROTEIN-RELATED"/>
    <property type="match status" value="1"/>
</dbReference>
<evidence type="ECO:0000256" key="2">
    <source>
        <dbReference type="ARBA" id="ARBA00022448"/>
    </source>
</evidence>